<dbReference type="Gene3D" id="3.30.450.20">
    <property type="entry name" value="PAS domain"/>
    <property type="match status" value="1"/>
</dbReference>
<dbReference type="Proteomes" id="UP001283361">
    <property type="component" value="Unassembled WGS sequence"/>
</dbReference>
<gene>
    <name evidence="1" type="ORF">RRG08_026222</name>
</gene>
<sequence>MRVVRFIRTTNEITFFHPIRGSVSALCHGQACVGYVQWRYNETSLGPVEEDSIITVTYDDGHWTVPYFDCGGGNIWMMTYTVPFFGYKNNTFKFNET</sequence>
<evidence type="ECO:0000313" key="1">
    <source>
        <dbReference type="EMBL" id="KAK3765751.1"/>
    </source>
</evidence>
<protein>
    <submittedName>
        <fullName evidence="1">Uncharacterized protein</fullName>
    </submittedName>
</protein>
<dbReference type="Pfam" id="PF22673">
    <property type="entry name" value="MCP-like_PDC_1"/>
    <property type="match status" value="1"/>
</dbReference>
<dbReference type="EMBL" id="JAWDGP010004277">
    <property type="protein sequence ID" value="KAK3765751.1"/>
    <property type="molecule type" value="Genomic_DNA"/>
</dbReference>
<dbReference type="AlphaFoldDB" id="A0AAE1DCS2"/>
<proteinExistence type="predicted"/>
<comment type="caution">
    <text evidence="1">The sequence shown here is derived from an EMBL/GenBank/DDBJ whole genome shotgun (WGS) entry which is preliminary data.</text>
</comment>
<name>A0AAE1DCS2_9GAST</name>
<organism evidence="1 2">
    <name type="scientific">Elysia crispata</name>
    <name type="common">lettuce slug</name>
    <dbReference type="NCBI Taxonomy" id="231223"/>
    <lineage>
        <taxon>Eukaryota</taxon>
        <taxon>Metazoa</taxon>
        <taxon>Spiralia</taxon>
        <taxon>Lophotrochozoa</taxon>
        <taxon>Mollusca</taxon>
        <taxon>Gastropoda</taxon>
        <taxon>Heterobranchia</taxon>
        <taxon>Euthyneura</taxon>
        <taxon>Panpulmonata</taxon>
        <taxon>Sacoglossa</taxon>
        <taxon>Placobranchoidea</taxon>
        <taxon>Plakobranchidae</taxon>
        <taxon>Elysia</taxon>
    </lineage>
</organism>
<reference evidence="1" key="1">
    <citation type="journal article" date="2023" name="G3 (Bethesda)">
        <title>A reference genome for the long-term kleptoplast-retaining sea slug Elysia crispata morphotype clarki.</title>
        <authorList>
            <person name="Eastman K.E."/>
            <person name="Pendleton A.L."/>
            <person name="Shaikh M.A."/>
            <person name="Suttiyut T."/>
            <person name="Ogas R."/>
            <person name="Tomko P."/>
            <person name="Gavelis G."/>
            <person name="Widhalm J.R."/>
            <person name="Wisecaver J.H."/>
        </authorList>
    </citation>
    <scope>NUCLEOTIDE SEQUENCE</scope>
    <source>
        <strain evidence="1">ECLA1</strain>
    </source>
</reference>
<evidence type="ECO:0000313" key="2">
    <source>
        <dbReference type="Proteomes" id="UP001283361"/>
    </source>
</evidence>
<keyword evidence="2" id="KW-1185">Reference proteome</keyword>
<accession>A0AAE1DCS2</accession>